<gene>
    <name evidence="1" type="ORF">JR316_0002849</name>
</gene>
<evidence type="ECO:0000313" key="1">
    <source>
        <dbReference type="EMBL" id="KAH9485932.1"/>
    </source>
</evidence>
<dbReference type="Proteomes" id="UP000664032">
    <property type="component" value="Unassembled WGS sequence"/>
</dbReference>
<reference evidence="1" key="1">
    <citation type="submission" date="2021-10" db="EMBL/GenBank/DDBJ databases">
        <title>Psilocybe cubensis genome.</title>
        <authorList>
            <person name="Mckernan K.J."/>
            <person name="Crawford S."/>
            <person name="Trippe A."/>
            <person name="Kane L.T."/>
            <person name="Mclaughlin S."/>
        </authorList>
    </citation>
    <scope>NUCLEOTIDE SEQUENCE</scope>
    <source>
        <strain evidence="1">MGC-MH-2018</strain>
    </source>
</reference>
<dbReference type="EMBL" id="JAFIQS020000002">
    <property type="protein sequence ID" value="KAH9485932.1"/>
    <property type="molecule type" value="Genomic_DNA"/>
</dbReference>
<sequence length="79" mass="8174">MIPLVLTCALTLSQGTITLKIGFVRAPSSSSASSVDDAGTGVGTGGGEREANQMSFEEIYDVLVRRSQVLLVSAPSMKA</sequence>
<keyword evidence="2" id="KW-1185">Reference proteome</keyword>
<organism evidence="1 2">
    <name type="scientific">Psilocybe cubensis</name>
    <name type="common">Psychedelic mushroom</name>
    <name type="synonym">Stropharia cubensis</name>
    <dbReference type="NCBI Taxonomy" id="181762"/>
    <lineage>
        <taxon>Eukaryota</taxon>
        <taxon>Fungi</taxon>
        <taxon>Dikarya</taxon>
        <taxon>Basidiomycota</taxon>
        <taxon>Agaricomycotina</taxon>
        <taxon>Agaricomycetes</taxon>
        <taxon>Agaricomycetidae</taxon>
        <taxon>Agaricales</taxon>
        <taxon>Agaricineae</taxon>
        <taxon>Strophariaceae</taxon>
        <taxon>Psilocybe</taxon>
    </lineage>
</organism>
<accession>A0ACB8HE49</accession>
<evidence type="ECO:0000313" key="2">
    <source>
        <dbReference type="Proteomes" id="UP000664032"/>
    </source>
</evidence>
<proteinExistence type="predicted"/>
<protein>
    <submittedName>
        <fullName evidence="1">Uncharacterized protein</fullName>
    </submittedName>
</protein>
<name>A0ACB8HE49_PSICU</name>
<comment type="caution">
    <text evidence="1">The sequence shown here is derived from an EMBL/GenBank/DDBJ whole genome shotgun (WGS) entry which is preliminary data.</text>
</comment>